<dbReference type="PROSITE" id="PS51682">
    <property type="entry name" value="SAM_OMT_I"/>
    <property type="match status" value="1"/>
</dbReference>
<dbReference type="InParanoid" id="F1Z3Y9"/>
<dbReference type="RefSeq" id="WP_008068617.1">
    <property type="nucleotide sequence ID" value="NZ_AQWK01000010.1"/>
</dbReference>
<keyword evidence="1" id="KW-0489">Methyltransferase</keyword>
<dbReference type="eggNOG" id="COG4122">
    <property type="taxonomic scope" value="Bacteria"/>
</dbReference>
<sequence>MTTLTTPPVAPLLDRLFAQAETARPETLPIFNRTSPEEQARLMSSKTEWRALYTHLKDIPLPVSRETGLLLYMLARATKARTIVEFGTSFGLSTLYLAAALRDNGVQAIEDGPHDGPHGKIVTCEFEPSKIALATAHLEQAGLSDLVEIREGDALVSLSADLPAAIDLVLLDGAKSLYTDVLTLIEPHLRPGALIVADNADYAPDYLTHVRTPSQGYLSLPFAEDVELSLWTGG</sequence>
<dbReference type="PANTHER" id="PTHR43167:SF1">
    <property type="entry name" value="PUTATIVE (AFU_ORTHOLOGUE AFUA_6G01830)-RELATED"/>
    <property type="match status" value="1"/>
</dbReference>
<evidence type="ECO:0008006" key="6">
    <source>
        <dbReference type="Google" id="ProtNLM"/>
    </source>
</evidence>
<dbReference type="HOGENOM" id="CLU_067676_7_1_5"/>
<evidence type="ECO:0000313" key="4">
    <source>
        <dbReference type="EMBL" id="EGD60687.1"/>
    </source>
</evidence>
<organism evidence="4 5">
    <name type="scientific">Novosphingobium nitrogenifigens DSM 19370</name>
    <dbReference type="NCBI Taxonomy" id="983920"/>
    <lineage>
        <taxon>Bacteria</taxon>
        <taxon>Pseudomonadati</taxon>
        <taxon>Pseudomonadota</taxon>
        <taxon>Alphaproteobacteria</taxon>
        <taxon>Sphingomonadales</taxon>
        <taxon>Sphingomonadaceae</taxon>
        <taxon>Novosphingobium</taxon>
    </lineage>
</organism>
<evidence type="ECO:0000256" key="1">
    <source>
        <dbReference type="ARBA" id="ARBA00022603"/>
    </source>
</evidence>
<dbReference type="STRING" id="983920.Y88_1768"/>
<dbReference type="GO" id="GO:0008171">
    <property type="term" value="F:O-methyltransferase activity"/>
    <property type="evidence" value="ECO:0007669"/>
    <property type="project" value="InterPro"/>
</dbReference>
<evidence type="ECO:0000256" key="3">
    <source>
        <dbReference type="ARBA" id="ARBA00022691"/>
    </source>
</evidence>
<dbReference type="Pfam" id="PF13578">
    <property type="entry name" value="Methyltransf_24"/>
    <property type="match status" value="1"/>
</dbReference>
<proteinExistence type="predicted"/>
<comment type="caution">
    <text evidence="4">The sequence shown here is derived from an EMBL/GenBank/DDBJ whole genome shotgun (WGS) entry which is preliminary data.</text>
</comment>
<dbReference type="InterPro" id="IPR029063">
    <property type="entry name" value="SAM-dependent_MTases_sf"/>
</dbReference>
<dbReference type="GO" id="GO:0032259">
    <property type="term" value="P:methylation"/>
    <property type="evidence" value="ECO:0007669"/>
    <property type="project" value="UniProtKB-KW"/>
</dbReference>
<protein>
    <recommendedName>
        <fullName evidence="6">O-methyltransferase</fullName>
    </recommendedName>
</protein>
<dbReference type="EMBL" id="AEWJ01000013">
    <property type="protein sequence ID" value="EGD60687.1"/>
    <property type="molecule type" value="Genomic_DNA"/>
</dbReference>
<dbReference type="SUPFAM" id="SSF53335">
    <property type="entry name" value="S-adenosyl-L-methionine-dependent methyltransferases"/>
    <property type="match status" value="1"/>
</dbReference>
<dbReference type="InterPro" id="IPR002935">
    <property type="entry name" value="SAM_O-MeTrfase"/>
</dbReference>
<accession>F1Z3Y9</accession>
<gene>
    <name evidence="4" type="ORF">Y88_1768</name>
</gene>
<evidence type="ECO:0000313" key="5">
    <source>
        <dbReference type="Proteomes" id="UP000004728"/>
    </source>
</evidence>
<name>F1Z3Y9_9SPHN</name>
<keyword evidence="3" id="KW-0949">S-adenosyl-L-methionine</keyword>
<keyword evidence="2" id="KW-0808">Transferase</keyword>
<dbReference type="Gene3D" id="3.40.50.150">
    <property type="entry name" value="Vaccinia Virus protein VP39"/>
    <property type="match status" value="1"/>
</dbReference>
<dbReference type="PANTHER" id="PTHR43167">
    <property type="entry name" value="PUTATIVE (AFU_ORTHOLOGUE AFUA_6G01830)-RELATED"/>
    <property type="match status" value="1"/>
</dbReference>
<evidence type="ECO:0000256" key="2">
    <source>
        <dbReference type="ARBA" id="ARBA00022679"/>
    </source>
</evidence>
<dbReference type="OrthoDB" id="9799672at2"/>
<reference evidence="4 5" key="1">
    <citation type="journal article" date="2012" name="J. Bacteriol.">
        <title>Draft Genome Sequence of Novosphingobium nitrogenifigens Y88T.</title>
        <authorList>
            <person name="Strabala T.J."/>
            <person name="Macdonald L."/>
            <person name="Liu V."/>
            <person name="Smit A.M."/>
        </authorList>
    </citation>
    <scope>NUCLEOTIDE SEQUENCE [LARGE SCALE GENOMIC DNA]</scope>
    <source>
        <strain evidence="4 5">DSM 19370</strain>
    </source>
</reference>
<dbReference type="AlphaFoldDB" id="F1Z3Y9"/>
<keyword evidence="5" id="KW-1185">Reference proteome</keyword>
<dbReference type="Proteomes" id="UP000004728">
    <property type="component" value="Unassembled WGS sequence"/>
</dbReference>